<protein>
    <recommendedName>
        <fullName evidence="1">SnoaL-like domain-containing protein</fullName>
    </recommendedName>
</protein>
<accession>A0A381QWJ1</accession>
<dbReference type="PROSITE" id="PS51257">
    <property type="entry name" value="PROKAR_LIPOPROTEIN"/>
    <property type="match status" value="1"/>
</dbReference>
<dbReference type="InterPro" id="IPR037401">
    <property type="entry name" value="SnoaL-like"/>
</dbReference>
<name>A0A381QWJ1_9ZZZZ</name>
<dbReference type="AlphaFoldDB" id="A0A381QWJ1"/>
<dbReference type="Gene3D" id="3.10.450.50">
    <property type="match status" value="1"/>
</dbReference>
<dbReference type="Pfam" id="PF12680">
    <property type="entry name" value="SnoaL_2"/>
    <property type="match status" value="1"/>
</dbReference>
<feature type="domain" description="SnoaL-like" evidence="1">
    <location>
        <begin position="43"/>
        <end position="146"/>
    </location>
</feature>
<gene>
    <name evidence="2" type="ORF">METZ01_LOCUS36635</name>
</gene>
<evidence type="ECO:0000313" key="2">
    <source>
        <dbReference type="EMBL" id="SUZ83781.1"/>
    </source>
</evidence>
<evidence type="ECO:0000259" key="1">
    <source>
        <dbReference type="Pfam" id="PF12680"/>
    </source>
</evidence>
<reference evidence="2" key="1">
    <citation type="submission" date="2018-05" db="EMBL/GenBank/DDBJ databases">
        <authorList>
            <person name="Lanie J.A."/>
            <person name="Ng W.-L."/>
            <person name="Kazmierczak K.M."/>
            <person name="Andrzejewski T.M."/>
            <person name="Davidsen T.M."/>
            <person name="Wayne K.J."/>
            <person name="Tettelin H."/>
            <person name="Glass J.I."/>
            <person name="Rusch D."/>
            <person name="Podicherti R."/>
            <person name="Tsui H.-C.T."/>
            <person name="Winkler M.E."/>
        </authorList>
    </citation>
    <scope>NUCLEOTIDE SEQUENCE</scope>
</reference>
<sequence length="165" mass="19073">MKKILLLFAAIIFTACNNTPANFDDSEWGGTISPTDERNDKINQFIDAYANNDLQSVKDMFSDEAVIQVNDDTMTVQEMIDGFSLGHNYYDGINNIDRRVNTMFYNNGSIYTNYWYTWAGTNKQTGEELSIKGHAYFQWKDGKIIETYNAFDPTEYAKVFDWVQE</sequence>
<dbReference type="InterPro" id="IPR032710">
    <property type="entry name" value="NTF2-like_dom_sf"/>
</dbReference>
<proteinExistence type="predicted"/>
<organism evidence="2">
    <name type="scientific">marine metagenome</name>
    <dbReference type="NCBI Taxonomy" id="408172"/>
    <lineage>
        <taxon>unclassified sequences</taxon>
        <taxon>metagenomes</taxon>
        <taxon>ecological metagenomes</taxon>
    </lineage>
</organism>
<dbReference type="SUPFAM" id="SSF54427">
    <property type="entry name" value="NTF2-like"/>
    <property type="match status" value="1"/>
</dbReference>
<dbReference type="EMBL" id="UINC01001566">
    <property type="protein sequence ID" value="SUZ83781.1"/>
    <property type="molecule type" value="Genomic_DNA"/>
</dbReference>